<dbReference type="CTD" id="4509"/>
<keyword evidence="1" id="KW-0472">Membrane</keyword>
<geneLocation type="mitochondrion" evidence="2"/>
<organism evidence="2">
    <name type="scientific">Halocynthia spinosa</name>
    <name type="common">Spiny ascidian</name>
    <dbReference type="NCBI Taxonomy" id="569430"/>
    <lineage>
        <taxon>Eukaryota</taxon>
        <taxon>Metazoa</taxon>
        <taxon>Chordata</taxon>
        <taxon>Tunicata</taxon>
        <taxon>Ascidiacea</taxon>
        <taxon>Stolidobranchia</taxon>
        <taxon>Pyuridae</taxon>
        <taxon>Halocynthia</taxon>
    </lineage>
</organism>
<sequence length="36" mass="4171">MPQINGLSFMFIYMVFFLCYMYYFAMGGDVLGKKGS</sequence>
<proteinExistence type="predicted"/>
<reference evidence="2" key="1">
    <citation type="journal article" date="2013" name="Genome Biol. Evol.">
        <title>Deep Sequencing of Mixed Total DNA without Barcodes Allows Efficient Assembly of Highly Plastic Ascidian Mitochondrial Genomes.</title>
        <authorList>
            <person name="Rubinstein N."/>
            <person name="Feldstein T."/>
            <person name="Shenkar N."/>
            <person name="Botero Castro F."/>
            <person name="Griggio F."/>
            <person name="Mastrototaro F."/>
            <person name="Delsuc F."/>
            <person name="Douzery E.J.P."/>
            <person name="Gissi C."/>
            <person name="Huchon D."/>
        </authorList>
    </citation>
    <scope>NUCLEOTIDE SEQUENCE</scope>
    <source>
        <tissue evidence="2">Gonad</tissue>
    </source>
</reference>
<keyword evidence="1" id="KW-0812">Transmembrane</keyword>
<evidence type="ECO:0000313" key="2">
    <source>
        <dbReference type="EMBL" id="CCO25770.1"/>
    </source>
</evidence>
<dbReference type="EMBL" id="HF548558">
    <property type="protein sequence ID" value="CCO25770.1"/>
    <property type="molecule type" value="Genomic_DNA"/>
</dbReference>
<keyword evidence="2" id="KW-0496">Mitochondrion</keyword>
<gene>
    <name evidence="2" type="primary">atp8</name>
</gene>
<dbReference type="AlphaFoldDB" id="S0DF22"/>
<evidence type="ECO:0000256" key="1">
    <source>
        <dbReference type="SAM" id="Phobius"/>
    </source>
</evidence>
<dbReference type="RefSeq" id="YP_008082991.1">
    <property type="nucleotide sequence ID" value="NC_021466.1"/>
</dbReference>
<name>S0DF22_HALSF</name>
<keyword evidence="1" id="KW-1133">Transmembrane helix</keyword>
<accession>S0DF22</accession>
<protein>
    <submittedName>
        <fullName evidence="2">ATPase subunit 8</fullName>
    </submittedName>
</protein>
<feature type="transmembrane region" description="Helical" evidence="1">
    <location>
        <begin position="6"/>
        <end position="25"/>
    </location>
</feature>
<dbReference type="GeneID" id="16044996"/>